<dbReference type="AlphaFoldDB" id="A0A4U8UH79"/>
<dbReference type="EMBL" id="AZBU02000001">
    <property type="protein sequence ID" value="TMS32350.1"/>
    <property type="molecule type" value="Genomic_DNA"/>
</dbReference>
<evidence type="ECO:0000313" key="2">
    <source>
        <dbReference type="Proteomes" id="UP000298663"/>
    </source>
</evidence>
<protein>
    <submittedName>
        <fullName evidence="1">Uncharacterized protein</fullName>
    </submittedName>
</protein>
<gene>
    <name evidence="1" type="ORF">L596_000202</name>
</gene>
<dbReference type="Proteomes" id="UP000298663">
    <property type="component" value="Unassembled WGS sequence"/>
</dbReference>
<accession>A0A4U8UH79</accession>
<sequence length="81" mass="9153">MWICLSGSDLGGKRFALYFQKLNFIAEDIAQETSCKIEERVDDCGLKTTFVSDSFSKKGLQWDDAFGRVRDVHKVSSTIVN</sequence>
<reference evidence="1 2" key="1">
    <citation type="journal article" date="2015" name="Genome Biol.">
        <title>Comparative genomics of Steinernema reveals deeply conserved gene regulatory networks.</title>
        <authorList>
            <person name="Dillman A.R."/>
            <person name="Macchietto M."/>
            <person name="Porter C.F."/>
            <person name="Rogers A."/>
            <person name="Williams B."/>
            <person name="Antoshechkin I."/>
            <person name="Lee M.M."/>
            <person name="Goodwin Z."/>
            <person name="Lu X."/>
            <person name="Lewis E.E."/>
            <person name="Goodrich-Blair H."/>
            <person name="Stock S.P."/>
            <person name="Adams B.J."/>
            <person name="Sternberg P.W."/>
            <person name="Mortazavi A."/>
        </authorList>
    </citation>
    <scope>NUCLEOTIDE SEQUENCE [LARGE SCALE GENOMIC DNA]</scope>
    <source>
        <strain evidence="1 2">ALL</strain>
    </source>
</reference>
<keyword evidence="2" id="KW-1185">Reference proteome</keyword>
<reference evidence="1 2" key="2">
    <citation type="journal article" date="2019" name="G3 (Bethesda)">
        <title>Hybrid Assembly of the Genome of the Entomopathogenic Nematode Steinernema carpocapsae Identifies the X-Chromosome.</title>
        <authorList>
            <person name="Serra L."/>
            <person name="Macchietto M."/>
            <person name="Macias-Munoz A."/>
            <person name="McGill C.J."/>
            <person name="Rodriguez I.M."/>
            <person name="Rodriguez B."/>
            <person name="Murad R."/>
            <person name="Mortazavi A."/>
        </authorList>
    </citation>
    <scope>NUCLEOTIDE SEQUENCE [LARGE SCALE GENOMIC DNA]</scope>
    <source>
        <strain evidence="1 2">ALL</strain>
    </source>
</reference>
<proteinExistence type="predicted"/>
<comment type="caution">
    <text evidence="1">The sequence shown here is derived from an EMBL/GenBank/DDBJ whole genome shotgun (WGS) entry which is preliminary data.</text>
</comment>
<evidence type="ECO:0000313" key="1">
    <source>
        <dbReference type="EMBL" id="TMS32350.1"/>
    </source>
</evidence>
<organism evidence="1 2">
    <name type="scientific">Steinernema carpocapsae</name>
    <name type="common">Entomopathogenic nematode</name>
    <dbReference type="NCBI Taxonomy" id="34508"/>
    <lineage>
        <taxon>Eukaryota</taxon>
        <taxon>Metazoa</taxon>
        <taxon>Ecdysozoa</taxon>
        <taxon>Nematoda</taxon>
        <taxon>Chromadorea</taxon>
        <taxon>Rhabditida</taxon>
        <taxon>Tylenchina</taxon>
        <taxon>Panagrolaimomorpha</taxon>
        <taxon>Strongyloidoidea</taxon>
        <taxon>Steinernematidae</taxon>
        <taxon>Steinernema</taxon>
    </lineage>
</organism>
<name>A0A4U8UH79_STECR</name>